<dbReference type="InterPro" id="IPR036872">
    <property type="entry name" value="CH_dom_sf"/>
</dbReference>
<dbReference type="FunFam" id="1.10.418.10:FF:000093">
    <property type="entry name" value="GAS2-like protein 1"/>
    <property type="match status" value="1"/>
</dbReference>
<gene>
    <name evidence="8" type="primary">Gas2l1_2</name>
    <name evidence="10" type="synonym">Gas2l1_0</name>
    <name evidence="9" type="synonym">Gas2l1_1</name>
    <name evidence="10" type="ORF">g.44122</name>
    <name evidence="8" type="ORF">g.44127</name>
    <name evidence="9" type="ORF">g.44132</name>
</gene>
<feature type="region of interest" description="Disordered" evidence="5">
    <location>
        <begin position="879"/>
        <end position="902"/>
    </location>
</feature>
<feature type="region of interest" description="Disordered" evidence="5">
    <location>
        <begin position="390"/>
        <end position="458"/>
    </location>
</feature>
<accession>A0A0A1WVP3</accession>
<feature type="compositionally biased region" description="Polar residues" evidence="5">
    <location>
        <begin position="792"/>
        <end position="806"/>
    </location>
</feature>
<keyword evidence="3" id="KW-0206">Cytoskeleton</keyword>
<dbReference type="GO" id="GO:1904825">
    <property type="term" value="P:protein localization to microtubule plus-end"/>
    <property type="evidence" value="ECO:0007669"/>
    <property type="project" value="TreeGrafter"/>
</dbReference>
<comment type="subcellular location">
    <subcellularLocation>
        <location evidence="1">Cytoplasm</location>
        <location evidence="1">Cytoskeleton</location>
    </subcellularLocation>
</comment>
<dbReference type="EMBL" id="GBXI01011153">
    <property type="protein sequence ID" value="JAD03139.1"/>
    <property type="molecule type" value="Transcribed_RNA"/>
</dbReference>
<feature type="compositionally biased region" description="Polar residues" evidence="5">
    <location>
        <begin position="711"/>
        <end position="727"/>
    </location>
</feature>
<reference evidence="8" key="1">
    <citation type="submission" date="2014-11" db="EMBL/GenBank/DDBJ databases">
        <authorList>
            <person name="Geib S."/>
        </authorList>
    </citation>
    <scope>NUCLEOTIDE SEQUENCE</scope>
</reference>
<comment type="similarity">
    <text evidence="4">Belongs to the GAS2 family.</text>
</comment>
<evidence type="ECO:0000259" key="7">
    <source>
        <dbReference type="PROSITE" id="PS51460"/>
    </source>
</evidence>
<name>A0A0A1WVP3_ZEUCU</name>
<dbReference type="PROSITE" id="PS51460">
    <property type="entry name" value="GAR"/>
    <property type="match status" value="1"/>
</dbReference>
<evidence type="ECO:0000313" key="8">
    <source>
        <dbReference type="EMBL" id="JAD03139.1"/>
    </source>
</evidence>
<dbReference type="InterPro" id="IPR001715">
    <property type="entry name" value="CH_dom"/>
</dbReference>
<dbReference type="PANTHER" id="PTHR46756:SF18">
    <property type="entry name" value="GAS2-LIKE PROTEIN PICKLED EGGS"/>
    <property type="match status" value="1"/>
</dbReference>
<dbReference type="GO" id="GO:0005884">
    <property type="term" value="C:actin filament"/>
    <property type="evidence" value="ECO:0007669"/>
    <property type="project" value="TreeGrafter"/>
</dbReference>
<dbReference type="SMART" id="SM00243">
    <property type="entry name" value="GAS2"/>
    <property type="match status" value="1"/>
</dbReference>
<dbReference type="GO" id="GO:0031110">
    <property type="term" value="P:regulation of microtubule polymerization or depolymerization"/>
    <property type="evidence" value="ECO:0007669"/>
    <property type="project" value="TreeGrafter"/>
</dbReference>
<dbReference type="GO" id="GO:0051015">
    <property type="term" value="F:actin filament binding"/>
    <property type="evidence" value="ECO:0007669"/>
    <property type="project" value="TreeGrafter"/>
</dbReference>
<evidence type="ECO:0000256" key="1">
    <source>
        <dbReference type="ARBA" id="ARBA00004245"/>
    </source>
</evidence>
<feature type="compositionally biased region" description="Polar residues" evidence="5">
    <location>
        <begin position="879"/>
        <end position="900"/>
    </location>
</feature>
<dbReference type="Gene3D" id="3.30.920.20">
    <property type="entry name" value="Gas2-like domain"/>
    <property type="match status" value="1"/>
</dbReference>
<feature type="compositionally biased region" description="Polar residues" evidence="5">
    <location>
        <begin position="390"/>
        <end position="409"/>
    </location>
</feature>
<feature type="compositionally biased region" description="Polar residues" evidence="5">
    <location>
        <begin position="435"/>
        <end position="445"/>
    </location>
</feature>
<dbReference type="AlphaFoldDB" id="A0A0A1WVP3"/>
<evidence type="ECO:0000313" key="10">
    <source>
        <dbReference type="EMBL" id="JAD12169.1"/>
    </source>
</evidence>
<feature type="compositionally biased region" description="Low complexity" evidence="5">
    <location>
        <begin position="507"/>
        <end position="526"/>
    </location>
</feature>
<feature type="compositionally biased region" description="Polar residues" evidence="5">
    <location>
        <begin position="573"/>
        <end position="584"/>
    </location>
</feature>
<organism evidence="8">
    <name type="scientific">Zeugodacus cucurbitae</name>
    <name type="common">Melon fruit fly</name>
    <name type="synonym">Bactrocera cucurbitae</name>
    <dbReference type="NCBI Taxonomy" id="28588"/>
    <lineage>
        <taxon>Eukaryota</taxon>
        <taxon>Metazoa</taxon>
        <taxon>Ecdysozoa</taxon>
        <taxon>Arthropoda</taxon>
        <taxon>Hexapoda</taxon>
        <taxon>Insecta</taxon>
        <taxon>Pterygota</taxon>
        <taxon>Neoptera</taxon>
        <taxon>Endopterygota</taxon>
        <taxon>Diptera</taxon>
        <taxon>Brachycera</taxon>
        <taxon>Muscomorpha</taxon>
        <taxon>Tephritoidea</taxon>
        <taxon>Tephritidae</taxon>
        <taxon>Zeugodacus</taxon>
        <taxon>Zeugodacus</taxon>
    </lineage>
</organism>
<sequence length="976" mass="106294">MAMLEARPYRPFKSSEEYLEAMKEDLAEWLSTLYPDLNINAENFMDRLDTGVALCKHANYVRQAAEDYLARRQARNKSMTRSMTSGSAGPILAMGNVHYLPAAKSGTFFSRDNVSNFITWCRKSLKIIECLLFETDDLIMRKNEKHVILCLLEVARRGAKFGMLAPMLVQMERQIDREIAADNKANGIGCGTQTDSADATGTQTGEIGINTDNVATETDMFDSDSENEDDDDNSPMLMYGPQPQIITNDLKSLDEMVRDLVEKCTCPSQFPMVRVSEGKYRIGDTKVLIFVRILRSHVMVRVGGGWDTLAHYLDKHDPCRCKAQHRSSVAARLVPRTTNQNNGGIELHKAQVIYERSPPSTRKIISNFNNQSAACNAAVTSSPISNNNSYNLSPNFGNNNKQTSRSPTPQRKFLNHHNTSNATDGAAGDKLLTANGMNGTASLLPSPNLARRSMSPSPRRLIDMRKKQTSLDSNNGSGPKSLPICSETVGHHIQFDALNYTAGHTENGTTQAGTGNTDGNTNGTNNKFENISDNGSEISDEGYRSLGVIQSNAQKRESLHSQASVEDAESNARLDQTSSDSQLSPVDDLTISNKAADILGSDFNSTPLELNLDAGPQSLPAVLTTPTQNSTPMNLADNFERSGIFITDDVITVDVANATGLRKTGFATKIFGGEDVTDSSNSVTSKEPKDNAGKSSKIPRSPVAQRRRSLDNSNCSSASMQDLSTRTGLPVFNRKQPVYRSVRRPASEINRNSDNVSTAAVTRKSATPPVREVTNTWSGRAAAGKKRPTLNADTFTAHNGVNTPGTGNAFERNTRTRSSQILYDSNGRRVRGCTASLTTSPVKNYNTSPLAQQLLEAASSAKNDAQILEKMKVLLSRYSTNSNGPNGATRTPAGGSSNNKKPVYEDFTSAWVHSNGNLERSNSCSPPTKNLSKRSSAASSTESTQSREVASVIVSPRRDRGLSKIPAPTRQHTELY</sequence>
<feature type="domain" description="Calponin-homology (CH)" evidence="6">
    <location>
        <begin position="20"/>
        <end position="159"/>
    </location>
</feature>
<keyword evidence="2" id="KW-0963">Cytoplasm</keyword>
<feature type="compositionally biased region" description="Low complexity" evidence="5">
    <location>
        <begin position="933"/>
        <end position="948"/>
    </location>
</feature>
<evidence type="ECO:0000256" key="3">
    <source>
        <dbReference type="ARBA" id="ARBA00023212"/>
    </source>
</evidence>
<evidence type="ECO:0000256" key="2">
    <source>
        <dbReference type="ARBA" id="ARBA00022490"/>
    </source>
</evidence>
<dbReference type="GO" id="GO:0035371">
    <property type="term" value="C:microtubule plus-end"/>
    <property type="evidence" value="ECO:0007669"/>
    <property type="project" value="TreeGrafter"/>
</dbReference>
<feature type="compositionally biased region" description="Polar residues" evidence="5">
    <location>
        <begin position="527"/>
        <end position="537"/>
    </location>
</feature>
<feature type="region of interest" description="Disordered" evidence="5">
    <location>
        <begin position="915"/>
        <end position="976"/>
    </location>
</feature>
<dbReference type="GO" id="GO:0008017">
    <property type="term" value="F:microtubule binding"/>
    <property type="evidence" value="ECO:0007669"/>
    <property type="project" value="InterPro"/>
</dbReference>
<feature type="region of interest" description="Disordered" evidence="5">
    <location>
        <begin position="506"/>
        <end position="539"/>
    </location>
</feature>
<dbReference type="InterPro" id="IPR003108">
    <property type="entry name" value="GAR_dom"/>
</dbReference>
<dbReference type="CDD" id="cd21268">
    <property type="entry name" value="CH_GAS2L1_2"/>
    <property type="match status" value="1"/>
</dbReference>
<feature type="region of interest" description="Disordered" evidence="5">
    <location>
        <begin position="672"/>
        <end position="770"/>
    </location>
</feature>
<feature type="domain" description="GAR" evidence="7">
    <location>
        <begin position="248"/>
        <end position="320"/>
    </location>
</feature>
<dbReference type="PROSITE" id="PS50021">
    <property type="entry name" value="CH"/>
    <property type="match status" value="1"/>
</dbReference>
<dbReference type="SMART" id="SM00033">
    <property type="entry name" value="CH"/>
    <property type="match status" value="1"/>
</dbReference>
<proteinExistence type="inferred from homology"/>
<feature type="region of interest" description="Disordered" evidence="5">
    <location>
        <begin position="792"/>
        <end position="811"/>
    </location>
</feature>
<feature type="compositionally biased region" description="Polar residues" evidence="5">
    <location>
        <begin position="749"/>
        <end position="760"/>
    </location>
</feature>
<dbReference type="EMBL" id="GBXI01002888">
    <property type="protein sequence ID" value="JAD11404.1"/>
    <property type="molecule type" value="Transcribed_RNA"/>
</dbReference>
<dbReference type="GO" id="GO:0051764">
    <property type="term" value="P:actin crosslink formation"/>
    <property type="evidence" value="ECO:0007669"/>
    <property type="project" value="TreeGrafter"/>
</dbReference>
<dbReference type="SUPFAM" id="SSF47576">
    <property type="entry name" value="Calponin-homology domain, CH-domain"/>
    <property type="match status" value="1"/>
</dbReference>
<dbReference type="GO" id="GO:0001578">
    <property type="term" value="P:microtubule bundle formation"/>
    <property type="evidence" value="ECO:0007669"/>
    <property type="project" value="TreeGrafter"/>
</dbReference>
<dbReference type="GO" id="GO:0001725">
    <property type="term" value="C:stress fiber"/>
    <property type="evidence" value="ECO:0007669"/>
    <property type="project" value="TreeGrafter"/>
</dbReference>
<evidence type="ECO:0000313" key="9">
    <source>
        <dbReference type="EMBL" id="JAD11404.1"/>
    </source>
</evidence>
<feature type="compositionally biased region" description="Polar residues" evidence="5">
    <location>
        <begin position="915"/>
        <end position="930"/>
    </location>
</feature>
<feature type="region of interest" description="Disordered" evidence="5">
    <location>
        <begin position="554"/>
        <end position="586"/>
    </location>
</feature>
<dbReference type="Gene3D" id="1.10.418.10">
    <property type="entry name" value="Calponin-like domain"/>
    <property type="match status" value="1"/>
</dbReference>
<dbReference type="Pfam" id="PF02187">
    <property type="entry name" value="GAS2"/>
    <property type="match status" value="1"/>
</dbReference>
<dbReference type="FunFam" id="3.30.920.20:FF:000004">
    <property type="entry name" value="GAS2-like protein 1 isoform X1"/>
    <property type="match status" value="1"/>
</dbReference>
<dbReference type="PANTHER" id="PTHR46756">
    <property type="entry name" value="TRANSGELIN"/>
    <property type="match status" value="1"/>
</dbReference>
<reference evidence="8" key="2">
    <citation type="journal article" date="2015" name="Gigascience">
        <title>Reconstructing a comprehensive transcriptome assembly of a white-pupal translocated strain of the pest fruit fly Bactrocera cucurbitae.</title>
        <authorList>
            <person name="Sim S.B."/>
            <person name="Calla B."/>
            <person name="Hall B."/>
            <person name="DeRego T."/>
            <person name="Geib S.M."/>
        </authorList>
    </citation>
    <scope>NUCLEOTIDE SEQUENCE</scope>
</reference>
<dbReference type="InterPro" id="IPR036534">
    <property type="entry name" value="GAR_dom_sf"/>
</dbReference>
<evidence type="ECO:0000256" key="4">
    <source>
        <dbReference type="ARBA" id="ARBA00038441"/>
    </source>
</evidence>
<dbReference type="Pfam" id="PF00307">
    <property type="entry name" value="CH"/>
    <property type="match status" value="1"/>
</dbReference>
<protein>
    <submittedName>
        <fullName evidence="8">GAS2-like protein 1</fullName>
    </submittedName>
</protein>
<dbReference type="GO" id="GO:0008093">
    <property type="term" value="F:cytoskeletal anchor activity"/>
    <property type="evidence" value="ECO:0007669"/>
    <property type="project" value="TreeGrafter"/>
</dbReference>
<dbReference type="GO" id="GO:0005737">
    <property type="term" value="C:cytoplasm"/>
    <property type="evidence" value="ECO:0007669"/>
    <property type="project" value="TreeGrafter"/>
</dbReference>
<evidence type="ECO:0000259" key="6">
    <source>
        <dbReference type="PROSITE" id="PS50021"/>
    </source>
</evidence>
<evidence type="ECO:0000256" key="5">
    <source>
        <dbReference type="SAM" id="MobiDB-lite"/>
    </source>
</evidence>
<dbReference type="SUPFAM" id="SSF143575">
    <property type="entry name" value="GAS2 domain-like"/>
    <property type="match status" value="1"/>
</dbReference>
<dbReference type="EMBL" id="GBXI01002123">
    <property type="protein sequence ID" value="JAD12169.1"/>
    <property type="molecule type" value="Transcribed_RNA"/>
</dbReference>